<dbReference type="GO" id="GO:0016020">
    <property type="term" value="C:membrane"/>
    <property type="evidence" value="ECO:0007669"/>
    <property type="project" value="GOC"/>
</dbReference>
<gene>
    <name evidence="7" type="ORF">LCGC14_0203370</name>
</gene>
<dbReference type="EMBL" id="LAZR01000091">
    <property type="protein sequence ID" value="KKN92810.1"/>
    <property type="molecule type" value="Genomic_DNA"/>
</dbReference>
<keyword evidence="3" id="KW-0808">Transferase</keyword>
<dbReference type="PIRSF" id="PIRSF000456">
    <property type="entry name" value="UDP-GlcNAc_acltr"/>
    <property type="match status" value="1"/>
</dbReference>
<comment type="caution">
    <text evidence="7">The sequence shown here is derived from an EMBL/GenBank/DDBJ whole genome shotgun (WGS) entry which is preliminary data.</text>
</comment>
<dbReference type="GO" id="GO:0008780">
    <property type="term" value="F:acyl-[acyl-carrier-protein]-UDP-N-acetylglucosamine O-acyltransferase activity"/>
    <property type="evidence" value="ECO:0007669"/>
    <property type="project" value="InterPro"/>
</dbReference>
<evidence type="ECO:0000256" key="4">
    <source>
        <dbReference type="ARBA" id="ARBA00023098"/>
    </source>
</evidence>
<accession>A0A0F9UHX3</accession>
<organism evidence="7">
    <name type="scientific">marine sediment metagenome</name>
    <dbReference type="NCBI Taxonomy" id="412755"/>
    <lineage>
        <taxon>unclassified sequences</taxon>
        <taxon>metagenomes</taxon>
        <taxon>ecological metagenomes</taxon>
    </lineage>
</organism>
<evidence type="ECO:0000256" key="3">
    <source>
        <dbReference type="ARBA" id="ARBA00022679"/>
    </source>
</evidence>
<dbReference type="GO" id="GO:0009245">
    <property type="term" value="P:lipid A biosynthetic process"/>
    <property type="evidence" value="ECO:0007669"/>
    <property type="project" value="UniProtKB-KW"/>
</dbReference>
<evidence type="ECO:0000313" key="7">
    <source>
        <dbReference type="EMBL" id="KKN92810.1"/>
    </source>
</evidence>
<evidence type="ECO:0000256" key="2">
    <source>
        <dbReference type="ARBA" id="ARBA00022556"/>
    </source>
</evidence>
<feature type="domain" description="UDP N-acetylglucosamine O-acyltransferase C-terminal" evidence="6">
    <location>
        <begin position="175"/>
        <end position="249"/>
    </location>
</feature>
<sequence length="255" mass="27279">MHVTTMATISPHATVESSKLADNVIVGPFTYIGPDVRIGAGTIVENDVFIAGRTTIGRDNHIFPGAVIGRSDDDNARGKIKIGQANNLREQVVIAAGKTGTTSLGNNCLIMIACRIGPGAAVGSHVVLANRTIVSANAVLEDYARSSGLSLVEPGARVGSYSFISSYTRVDGHAPPFAMLDGDPFRVRGINTRLLQRCGFGEDDIRALKRAYRDLYNGDNRQPDPVIIERLLDDSNTNLHVRQALKAIADGDKRG</sequence>
<dbReference type="PANTHER" id="PTHR43480">
    <property type="entry name" value="ACYL-[ACYL-CARRIER-PROTEIN]--UDP-N-ACETYLGLUCOSAMINE O-ACYLTRANSFERASE"/>
    <property type="match status" value="1"/>
</dbReference>
<reference evidence="7" key="1">
    <citation type="journal article" date="2015" name="Nature">
        <title>Complex archaea that bridge the gap between prokaryotes and eukaryotes.</title>
        <authorList>
            <person name="Spang A."/>
            <person name="Saw J.H."/>
            <person name="Jorgensen S.L."/>
            <person name="Zaremba-Niedzwiedzka K."/>
            <person name="Martijn J."/>
            <person name="Lind A.E."/>
            <person name="van Eijk R."/>
            <person name="Schleper C."/>
            <person name="Guy L."/>
            <person name="Ettema T.J."/>
        </authorList>
    </citation>
    <scope>NUCLEOTIDE SEQUENCE</scope>
</reference>
<evidence type="ECO:0000256" key="5">
    <source>
        <dbReference type="ARBA" id="ARBA00023315"/>
    </source>
</evidence>
<keyword evidence="4" id="KW-0443">Lipid metabolism</keyword>
<dbReference type="InterPro" id="IPR001451">
    <property type="entry name" value="Hexapep"/>
</dbReference>
<keyword evidence="1" id="KW-0444">Lipid biosynthesis</keyword>
<proteinExistence type="predicted"/>
<dbReference type="InterPro" id="IPR011004">
    <property type="entry name" value="Trimer_LpxA-like_sf"/>
</dbReference>
<dbReference type="Gene3D" id="1.20.1180.10">
    <property type="entry name" value="Udp N-acetylglucosamine O-acyltransferase, C-terminal domain"/>
    <property type="match status" value="1"/>
</dbReference>
<evidence type="ECO:0000259" key="6">
    <source>
        <dbReference type="Pfam" id="PF13720"/>
    </source>
</evidence>
<dbReference type="InterPro" id="IPR010137">
    <property type="entry name" value="Lipid_A_LpxA"/>
</dbReference>
<dbReference type="PANTHER" id="PTHR43480:SF1">
    <property type="entry name" value="ACYL-[ACYL-CARRIER-PROTEIN]--UDP-N-ACETYLGLUCOSAMINE O-ACYLTRANSFERASE, MITOCHONDRIAL-RELATED"/>
    <property type="match status" value="1"/>
</dbReference>
<dbReference type="InterPro" id="IPR037157">
    <property type="entry name" value="Acetyltransf_C_sf"/>
</dbReference>
<dbReference type="Pfam" id="PF13720">
    <property type="entry name" value="Acetyltransf_11"/>
    <property type="match status" value="1"/>
</dbReference>
<keyword evidence="2" id="KW-0441">Lipid A biosynthesis</keyword>
<protein>
    <recommendedName>
        <fullName evidence="6">UDP N-acetylglucosamine O-acyltransferase C-terminal domain-containing protein</fullName>
    </recommendedName>
</protein>
<keyword evidence="5" id="KW-0012">Acyltransferase</keyword>
<dbReference type="SUPFAM" id="SSF51161">
    <property type="entry name" value="Trimeric LpxA-like enzymes"/>
    <property type="match status" value="1"/>
</dbReference>
<name>A0A0F9UHX3_9ZZZZ</name>
<dbReference type="Gene3D" id="2.160.10.10">
    <property type="entry name" value="Hexapeptide repeat proteins"/>
    <property type="match status" value="1"/>
</dbReference>
<dbReference type="InterPro" id="IPR029098">
    <property type="entry name" value="Acetyltransf_C"/>
</dbReference>
<dbReference type="AlphaFoldDB" id="A0A0F9UHX3"/>
<dbReference type="Pfam" id="PF00132">
    <property type="entry name" value="Hexapep"/>
    <property type="match status" value="1"/>
</dbReference>
<evidence type="ECO:0000256" key="1">
    <source>
        <dbReference type="ARBA" id="ARBA00022516"/>
    </source>
</evidence>